<evidence type="ECO:0000256" key="3">
    <source>
        <dbReference type="ARBA" id="ARBA00022448"/>
    </source>
</evidence>
<evidence type="ECO:0000256" key="8">
    <source>
        <dbReference type="SAM" id="Phobius"/>
    </source>
</evidence>
<protein>
    <recommendedName>
        <fullName evidence="9">Major facilitator superfamily (MFS) profile domain-containing protein</fullName>
    </recommendedName>
</protein>
<evidence type="ECO:0000313" key="10">
    <source>
        <dbReference type="EMBL" id="KIW83182.1"/>
    </source>
</evidence>
<reference evidence="10 11" key="1">
    <citation type="submission" date="2015-01" db="EMBL/GenBank/DDBJ databases">
        <title>The Genome Sequence of Fonsecaea pedrosoi CBS 271.37.</title>
        <authorList>
            <consortium name="The Broad Institute Genomics Platform"/>
            <person name="Cuomo C."/>
            <person name="de Hoog S."/>
            <person name="Gorbushina A."/>
            <person name="Stielow B."/>
            <person name="Teixiera M."/>
            <person name="Abouelleil A."/>
            <person name="Chapman S.B."/>
            <person name="Priest M."/>
            <person name="Young S.K."/>
            <person name="Wortman J."/>
            <person name="Nusbaum C."/>
            <person name="Birren B."/>
        </authorList>
    </citation>
    <scope>NUCLEOTIDE SEQUENCE [LARGE SCALE GENOMIC DNA]</scope>
    <source>
        <strain evidence="10 11">CBS 271.37</strain>
    </source>
</reference>
<dbReference type="Pfam" id="PF00083">
    <property type="entry name" value="Sugar_tr"/>
    <property type="match status" value="1"/>
</dbReference>
<evidence type="ECO:0000256" key="2">
    <source>
        <dbReference type="ARBA" id="ARBA00010992"/>
    </source>
</evidence>
<dbReference type="Proteomes" id="UP000053029">
    <property type="component" value="Unassembled WGS sequence"/>
</dbReference>
<keyword evidence="6 8" id="KW-0472">Membrane</keyword>
<feature type="transmembrane region" description="Helical" evidence="8">
    <location>
        <begin position="302"/>
        <end position="325"/>
    </location>
</feature>
<dbReference type="EMBL" id="KN846970">
    <property type="protein sequence ID" value="KIW83182.1"/>
    <property type="molecule type" value="Genomic_DNA"/>
</dbReference>
<evidence type="ECO:0000256" key="7">
    <source>
        <dbReference type="RuleBase" id="RU003346"/>
    </source>
</evidence>
<keyword evidence="3 7" id="KW-0813">Transport</keyword>
<dbReference type="PROSITE" id="PS50850">
    <property type="entry name" value="MFS"/>
    <property type="match status" value="1"/>
</dbReference>
<dbReference type="HOGENOM" id="CLU_001265_30_3_1"/>
<comment type="similarity">
    <text evidence="2 7">Belongs to the major facilitator superfamily. Sugar transporter (TC 2.A.1.1) family.</text>
</comment>
<keyword evidence="4 8" id="KW-0812">Transmembrane</keyword>
<keyword evidence="11" id="KW-1185">Reference proteome</keyword>
<feature type="transmembrane region" description="Helical" evidence="8">
    <location>
        <begin position="97"/>
        <end position="116"/>
    </location>
</feature>
<dbReference type="SUPFAM" id="SSF103473">
    <property type="entry name" value="MFS general substrate transporter"/>
    <property type="match status" value="1"/>
</dbReference>
<dbReference type="GeneID" id="25301917"/>
<dbReference type="InterPro" id="IPR003663">
    <property type="entry name" value="Sugar/inositol_transpt"/>
</dbReference>
<evidence type="ECO:0000313" key="11">
    <source>
        <dbReference type="Proteomes" id="UP000053029"/>
    </source>
</evidence>
<comment type="subcellular location">
    <subcellularLocation>
        <location evidence="1">Membrane</location>
        <topology evidence="1">Multi-pass membrane protein</topology>
    </subcellularLocation>
</comment>
<dbReference type="PANTHER" id="PTHR48022">
    <property type="entry name" value="PLASTIDIC GLUCOSE TRANSPORTER 4"/>
    <property type="match status" value="1"/>
</dbReference>
<gene>
    <name evidence="10" type="ORF">Z517_02427</name>
</gene>
<sequence>MSRHGKPFLGLEGSALSWAISLCSASAFLLFGYDQGIMGSIISTPYFLEAVSISPTKATDADTISTVVSIYDVGCMVGCLVAAIWGSSLGRKRTIGVGMIIMVIGNVAQLIVGRIVSGIGNGMNTGTVPTWVSETSKAKHRGQLVATQLSIAAFGIVIAYWMNYGFFHLTGQVVWRFPVAFQAAFAIPTIFGLFWLPESPRWLYSKNRNEEADIVMSALKGLPIEHEVIQAERSEILAAIALEDHFGEYSLKTIFYDRSGQKIPQRMALVFIIQMIQQLPGVNIVIYYSSTVFLQLGISANLSLVLGGVASISFWVGSLFGIALIERVGRKKLLVSGTIPILIGYCIYTPMVKNGGTAQLWVAFGATCLICVAFGWSWLPTPWCLGPELVPVRYRHIGNALNAFANCEFAVKVGPIGIANIHWRLYIVFIIFTFLQLPIVWFLYPETRGLTLEEIDTVFVKDHAVTDALAEKAEHVRHLESKHVDVTSIDAA</sequence>
<feature type="transmembrane region" description="Helical" evidence="8">
    <location>
        <begin position="332"/>
        <end position="352"/>
    </location>
</feature>
<feature type="domain" description="Major facilitator superfamily (MFS) profile" evidence="9">
    <location>
        <begin position="20"/>
        <end position="448"/>
    </location>
</feature>
<dbReference type="GO" id="GO:0005351">
    <property type="term" value="F:carbohydrate:proton symporter activity"/>
    <property type="evidence" value="ECO:0007669"/>
    <property type="project" value="TreeGrafter"/>
</dbReference>
<dbReference type="OrthoDB" id="6612291at2759"/>
<evidence type="ECO:0000256" key="5">
    <source>
        <dbReference type="ARBA" id="ARBA00022989"/>
    </source>
</evidence>
<accession>A0A0D2F962</accession>
<dbReference type="Gene3D" id="1.20.1250.20">
    <property type="entry name" value="MFS general substrate transporter like domains"/>
    <property type="match status" value="1"/>
</dbReference>
<feature type="transmembrane region" description="Helical" evidence="8">
    <location>
        <begin position="64"/>
        <end position="85"/>
    </location>
</feature>
<feature type="transmembrane region" description="Helical" evidence="8">
    <location>
        <begin position="425"/>
        <end position="444"/>
    </location>
</feature>
<dbReference type="InterPro" id="IPR005828">
    <property type="entry name" value="MFS_sugar_transport-like"/>
</dbReference>
<dbReference type="InterPro" id="IPR050360">
    <property type="entry name" value="MFS_Sugar_Transporters"/>
</dbReference>
<evidence type="ECO:0000256" key="6">
    <source>
        <dbReference type="ARBA" id="ARBA00023136"/>
    </source>
</evidence>
<feature type="transmembrane region" description="Helical" evidence="8">
    <location>
        <begin position="144"/>
        <end position="162"/>
    </location>
</feature>
<organism evidence="10 11">
    <name type="scientific">Fonsecaea pedrosoi CBS 271.37</name>
    <dbReference type="NCBI Taxonomy" id="1442368"/>
    <lineage>
        <taxon>Eukaryota</taxon>
        <taxon>Fungi</taxon>
        <taxon>Dikarya</taxon>
        <taxon>Ascomycota</taxon>
        <taxon>Pezizomycotina</taxon>
        <taxon>Eurotiomycetes</taxon>
        <taxon>Chaetothyriomycetidae</taxon>
        <taxon>Chaetothyriales</taxon>
        <taxon>Herpotrichiellaceae</taxon>
        <taxon>Fonsecaea</taxon>
    </lineage>
</organism>
<feature type="transmembrane region" description="Helical" evidence="8">
    <location>
        <begin position="268"/>
        <end position="290"/>
    </location>
</feature>
<dbReference type="PANTHER" id="PTHR48022:SF28">
    <property type="entry name" value="MAJOR FACILITATOR SUPERFAMILY (MFS) PROFILE DOMAIN-CONTAINING PROTEIN-RELATED"/>
    <property type="match status" value="1"/>
</dbReference>
<dbReference type="VEuPathDB" id="FungiDB:Z517_02427"/>
<evidence type="ECO:0000256" key="4">
    <source>
        <dbReference type="ARBA" id="ARBA00022692"/>
    </source>
</evidence>
<feature type="transmembrane region" description="Helical" evidence="8">
    <location>
        <begin position="174"/>
        <end position="196"/>
    </location>
</feature>
<evidence type="ECO:0000256" key="1">
    <source>
        <dbReference type="ARBA" id="ARBA00004141"/>
    </source>
</evidence>
<dbReference type="InterPro" id="IPR036259">
    <property type="entry name" value="MFS_trans_sf"/>
</dbReference>
<dbReference type="NCBIfam" id="TIGR00879">
    <property type="entry name" value="SP"/>
    <property type="match status" value="1"/>
</dbReference>
<dbReference type="RefSeq" id="XP_013286990.1">
    <property type="nucleotide sequence ID" value="XM_013431536.1"/>
</dbReference>
<feature type="transmembrane region" description="Helical" evidence="8">
    <location>
        <begin position="15"/>
        <end position="33"/>
    </location>
</feature>
<name>A0A0D2F962_9EURO</name>
<proteinExistence type="inferred from homology"/>
<keyword evidence="5 8" id="KW-1133">Transmembrane helix</keyword>
<dbReference type="PROSITE" id="PS00216">
    <property type="entry name" value="SUGAR_TRANSPORT_1"/>
    <property type="match status" value="1"/>
</dbReference>
<feature type="transmembrane region" description="Helical" evidence="8">
    <location>
        <begin position="358"/>
        <end position="379"/>
    </location>
</feature>
<dbReference type="AlphaFoldDB" id="A0A0D2F962"/>
<dbReference type="InterPro" id="IPR020846">
    <property type="entry name" value="MFS_dom"/>
</dbReference>
<dbReference type="InterPro" id="IPR005829">
    <property type="entry name" value="Sugar_transporter_CS"/>
</dbReference>
<evidence type="ECO:0000259" key="9">
    <source>
        <dbReference type="PROSITE" id="PS50850"/>
    </source>
</evidence>
<dbReference type="PRINTS" id="PR00171">
    <property type="entry name" value="SUGRTRNSPORT"/>
</dbReference>
<dbReference type="GO" id="GO:0016020">
    <property type="term" value="C:membrane"/>
    <property type="evidence" value="ECO:0007669"/>
    <property type="project" value="UniProtKB-SubCell"/>
</dbReference>